<proteinExistence type="inferred from homology"/>
<dbReference type="PRINTS" id="PR00039">
    <property type="entry name" value="HTHLYSR"/>
</dbReference>
<dbReference type="PATRIC" id="fig|1178482.3.peg.214"/>
<dbReference type="GO" id="GO:0006351">
    <property type="term" value="P:DNA-templated transcription"/>
    <property type="evidence" value="ECO:0007669"/>
    <property type="project" value="TreeGrafter"/>
</dbReference>
<dbReference type="SUPFAM" id="SSF46785">
    <property type="entry name" value="Winged helix' DNA-binding domain"/>
    <property type="match status" value="1"/>
</dbReference>
<dbReference type="SUPFAM" id="SSF53850">
    <property type="entry name" value="Periplasmic binding protein-like II"/>
    <property type="match status" value="1"/>
</dbReference>
<dbReference type="GO" id="GO:0043565">
    <property type="term" value="F:sequence-specific DNA binding"/>
    <property type="evidence" value="ECO:0007669"/>
    <property type="project" value="TreeGrafter"/>
</dbReference>
<dbReference type="InterPro" id="IPR005119">
    <property type="entry name" value="LysR_subst-bd"/>
</dbReference>
<keyword evidence="3" id="KW-0238">DNA-binding</keyword>
<dbReference type="STRING" id="1178482.AR456_11870"/>
<protein>
    <recommendedName>
        <fullName evidence="5">HTH lysR-type domain-containing protein</fullName>
    </recommendedName>
</protein>
<name>W1NCG7_9GAMM</name>
<keyword evidence="7" id="KW-1185">Reference proteome</keyword>
<dbReference type="PANTHER" id="PTHR30537:SF74">
    <property type="entry name" value="HTH-TYPE TRANSCRIPTIONAL REGULATOR TRPI"/>
    <property type="match status" value="1"/>
</dbReference>
<evidence type="ECO:0000313" key="7">
    <source>
        <dbReference type="Proteomes" id="UP000019113"/>
    </source>
</evidence>
<dbReference type="Pfam" id="PF00126">
    <property type="entry name" value="HTH_1"/>
    <property type="match status" value="1"/>
</dbReference>
<dbReference type="PROSITE" id="PS50931">
    <property type="entry name" value="HTH_LYSR"/>
    <property type="match status" value="1"/>
</dbReference>
<dbReference type="GO" id="GO:0003700">
    <property type="term" value="F:DNA-binding transcription factor activity"/>
    <property type="evidence" value="ECO:0007669"/>
    <property type="project" value="InterPro"/>
</dbReference>
<evidence type="ECO:0000256" key="1">
    <source>
        <dbReference type="ARBA" id="ARBA00009437"/>
    </source>
</evidence>
<dbReference type="KEGG" id="hhu:AR456_11870"/>
<organism evidence="6 7">
    <name type="scientific">Halomonas huangheensis</name>
    <dbReference type="NCBI Taxonomy" id="1178482"/>
    <lineage>
        <taxon>Bacteria</taxon>
        <taxon>Pseudomonadati</taxon>
        <taxon>Pseudomonadota</taxon>
        <taxon>Gammaproteobacteria</taxon>
        <taxon>Oceanospirillales</taxon>
        <taxon>Halomonadaceae</taxon>
        <taxon>Halomonas</taxon>
    </lineage>
</organism>
<dbReference type="FunFam" id="1.10.10.10:FF:000001">
    <property type="entry name" value="LysR family transcriptional regulator"/>
    <property type="match status" value="1"/>
</dbReference>
<dbReference type="InterPro" id="IPR036388">
    <property type="entry name" value="WH-like_DNA-bd_sf"/>
</dbReference>
<dbReference type="Proteomes" id="UP000019113">
    <property type="component" value="Unassembled WGS sequence"/>
</dbReference>
<dbReference type="Gene3D" id="1.10.10.10">
    <property type="entry name" value="Winged helix-like DNA-binding domain superfamily/Winged helix DNA-binding domain"/>
    <property type="match status" value="1"/>
</dbReference>
<comment type="caution">
    <text evidence="6">The sequence shown here is derived from an EMBL/GenBank/DDBJ whole genome shotgun (WGS) entry which is preliminary data.</text>
</comment>
<dbReference type="InterPro" id="IPR000847">
    <property type="entry name" value="LysR_HTH_N"/>
</dbReference>
<keyword evidence="4" id="KW-0804">Transcription</keyword>
<dbReference type="CDD" id="cd08432">
    <property type="entry name" value="PBP2_GcdR_TrpI_HvrB_AmpR_like"/>
    <property type="match status" value="1"/>
</dbReference>
<dbReference type="EMBL" id="AVBC01000011">
    <property type="protein sequence ID" value="ERL53178.1"/>
    <property type="molecule type" value="Genomic_DNA"/>
</dbReference>
<accession>W1NCG7</accession>
<evidence type="ECO:0000313" key="6">
    <source>
        <dbReference type="EMBL" id="ERL53178.1"/>
    </source>
</evidence>
<comment type="similarity">
    <text evidence="1">Belongs to the LysR transcriptional regulatory family.</text>
</comment>
<dbReference type="AlphaFoldDB" id="W1NCG7"/>
<dbReference type="RefSeq" id="WP_021817162.1">
    <property type="nucleotide sequence ID" value="NZ_AVBC01000011.1"/>
</dbReference>
<evidence type="ECO:0000256" key="2">
    <source>
        <dbReference type="ARBA" id="ARBA00023015"/>
    </source>
</evidence>
<evidence type="ECO:0000256" key="3">
    <source>
        <dbReference type="ARBA" id="ARBA00023125"/>
    </source>
</evidence>
<dbReference type="Pfam" id="PF03466">
    <property type="entry name" value="LysR_substrate"/>
    <property type="match status" value="1"/>
</dbReference>
<gene>
    <name evidence="6" type="ORF">BJB45_18055</name>
</gene>
<dbReference type="eggNOG" id="COG0583">
    <property type="taxonomic scope" value="Bacteria"/>
</dbReference>
<dbReference type="InterPro" id="IPR058163">
    <property type="entry name" value="LysR-type_TF_proteobact-type"/>
</dbReference>
<keyword evidence="2" id="KW-0805">Transcription regulation</keyword>
<evidence type="ECO:0000259" key="5">
    <source>
        <dbReference type="PROSITE" id="PS50931"/>
    </source>
</evidence>
<evidence type="ECO:0000256" key="4">
    <source>
        <dbReference type="ARBA" id="ARBA00023163"/>
    </source>
</evidence>
<dbReference type="InterPro" id="IPR036390">
    <property type="entry name" value="WH_DNA-bd_sf"/>
</dbReference>
<dbReference type="OrthoDB" id="6787458at2"/>
<dbReference type="Gene3D" id="3.40.190.10">
    <property type="entry name" value="Periplasmic binding protein-like II"/>
    <property type="match status" value="2"/>
</dbReference>
<dbReference type="PANTHER" id="PTHR30537">
    <property type="entry name" value="HTH-TYPE TRANSCRIPTIONAL REGULATOR"/>
    <property type="match status" value="1"/>
</dbReference>
<feature type="domain" description="HTH lysR-type" evidence="5">
    <location>
        <begin position="6"/>
        <end position="63"/>
    </location>
</feature>
<sequence length="314" mass="34681">MKIERLPLNGLRAFAEAAREGSFKLAAERLGVTPGAVSRQIKQLEENLGVALFERHANGVRTSAAGRRLAEDVDAGLARIAAGMDAITQLTPGTTRLLLSAPPSLAQLWLLPRLTDFEAQHRQLEISIDASQGFSEPSWYESDARLALSYGRPPRPGVRNLPLFEDMLVPVCSPALLKQSPIQHPRDLLGHTLFDVSWSTPRRDGFPGWKDWFAKAGMPEQQLPTLRRYSLYGLALDQAIAGRGVILASLPVVADRLASGVLTRPFGDELMIPSPFRYELVIPDTGVPPRGIKEFMDWLLEEAQRFREITPGMS</sequence>
<reference evidence="6 7" key="1">
    <citation type="submission" date="2013-08" db="EMBL/GenBank/DDBJ databases">
        <title>draft genome of Halomonas huanghegensis, strain BJGMM-B45T.</title>
        <authorList>
            <person name="Miao C."/>
            <person name="Wan Y."/>
            <person name="Jin W."/>
        </authorList>
    </citation>
    <scope>NUCLEOTIDE SEQUENCE [LARGE SCALE GENOMIC DNA]</scope>
    <source>
        <strain evidence="6 7">BJGMM-B45</strain>
    </source>
</reference>